<evidence type="ECO:0000313" key="3">
    <source>
        <dbReference type="Proteomes" id="UP000266975"/>
    </source>
</evidence>
<proteinExistence type="predicted"/>
<dbReference type="OrthoDB" id="4428081at2"/>
<feature type="transmembrane region" description="Helical" evidence="1">
    <location>
        <begin position="63"/>
        <end position="85"/>
    </location>
</feature>
<dbReference type="AlphaFoldDB" id="A0A3M8K8A0"/>
<evidence type="ECO:0008006" key="4">
    <source>
        <dbReference type="Google" id="ProtNLM"/>
    </source>
</evidence>
<evidence type="ECO:0000256" key="1">
    <source>
        <dbReference type="SAM" id="Phobius"/>
    </source>
</evidence>
<dbReference type="Proteomes" id="UP000266975">
    <property type="component" value="Unassembled WGS sequence"/>
</dbReference>
<sequence>MTTSTIRMPAVPKKIGNAAGVLAVSLLVFSGVGALWGLLRPAYTGTLGEGGQVTLDQSFNVEFTSYITFVAATGLLSIILALSVYIISPESRGPGMLWWLLFVAGFSALSFYFVGLWATSLVHPIPDPDTLAEGVIVSLVPSFSPGVGLAAAPFMAALTYWCCALVTPEYQDDSALLE</sequence>
<evidence type="ECO:0000313" key="2">
    <source>
        <dbReference type="EMBL" id="RNE49457.1"/>
    </source>
</evidence>
<organism evidence="2 3">
    <name type="scientific">Corynebacterium alimapuense</name>
    <dbReference type="NCBI Taxonomy" id="1576874"/>
    <lineage>
        <taxon>Bacteria</taxon>
        <taxon>Bacillati</taxon>
        <taxon>Actinomycetota</taxon>
        <taxon>Actinomycetes</taxon>
        <taxon>Mycobacteriales</taxon>
        <taxon>Corynebacteriaceae</taxon>
        <taxon>Corynebacterium</taxon>
    </lineage>
</organism>
<dbReference type="RefSeq" id="WP_123047503.1">
    <property type="nucleotide sequence ID" value="NZ_PTJO01000003.1"/>
</dbReference>
<comment type="caution">
    <text evidence="2">The sequence shown here is derived from an EMBL/GenBank/DDBJ whole genome shotgun (WGS) entry which is preliminary data.</text>
</comment>
<keyword evidence="1" id="KW-0472">Membrane</keyword>
<dbReference type="EMBL" id="PTJO01000003">
    <property type="protein sequence ID" value="RNE49457.1"/>
    <property type="molecule type" value="Genomic_DNA"/>
</dbReference>
<keyword evidence="1" id="KW-1133">Transmembrane helix</keyword>
<keyword evidence="3" id="KW-1185">Reference proteome</keyword>
<accession>A0A3M8K8A0</accession>
<reference evidence="2 3" key="1">
    <citation type="submission" date="2018-02" db="EMBL/GenBank/DDBJ databases">
        <title>Corynebacterium alimpuense sp. nov., a marine obligate actinomycete isolated from sediments of Valparaiso bay, Chile.</title>
        <authorList>
            <person name="Claverias F."/>
            <person name="Gonzales-Siles L."/>
            <person name="Salva-Serra F."/>
            <person name="Inganaes E."/>
            <person name="Molin K."/>
            <person name="Cumsille A."/>
            <person name="Undabarrena A."/>
            <person name="Couve E."/>
            <person name="Moore E.R.B."/>
            <person name="Gomila M."/>
            <person name="Camara B."/>
        </authorList>
    </citation>
    <scope>NUCLEOTIDE SEQUENCE [LARGE SCALE GENOMIC DNA]</scope>
    <source>
        <strain evidence="2 3">CCUG 69366</strain>
    </source>
</reference>
<feature type="transmembrane region" description="Helical" evidence="1">
    <location>
        <begin position="97"/>
        <end position="118"/>
    </location>
</feature>
<feature type="transmembrane region" description="Helical" evidence="1">
    <location>
        <begin position="21"/>
        <end position="43"/>
    </location>
</feature>
<gene>
    <name evidence="2" type="ORF">C5L39_03625</name>
</gene>
<keyword evidence="1" id="KW-0812">Transmembrane</keyword>
<name>A0A3M8K8A0_9CORY</name>
<protein>
    <recommendedName>
        <fullName evidence="4">DUF2567 domain-containing protein</fullName>
    </recommendedName>
</protein>